<dbReference type="Pfam" id="PF00069">
    <property type="entry name" value="Pkinase"/>
    <property type="match status" value="1"/>
</dbReference>
<evidence type="ECO:0000256" key="11">
    <source>
        <dbReference type="ARBA" id="ARBA00022840"/>
    </source>
</evidence>
<feature type="binding site" evidence="15">
    <location>
        <position position="151"/>
    </location>
    <ligand>
        <name>ATP</name>
        <dbReference type="ChEBI" id="CHEBI:30616"/>
    </ligand>
</feature>
<feature type="compositionally biased region" description="Polar residues" evidence="17">
    <location>
        <begin position="460"/>
        <end position="475"/>
    </location>
</feature>
<dbReference type="GO" id="GO:0005524">
    <property type="term" value="F:ATP binding"/>
    <property type="evidence" value="ECO:0007669"/>
    <property type="project" value="UniProtKB-UniRule"/>
</dbReference>
<feature type="compositionally biased region" description="Basic and acidic residues" evidence="17">
    <location>
        <begin position="522"/>
        <end position="535"/>
    </location>
</feature>
<feature type="compositionally biased region" description="Polar residues" evidence="17">
    <location>
        <begin position="442"/>
        <end position="453"/>
    </location>
</feature>
<comment type="catalytic activity">
    <reaction evidence="14">
        <text>L-seryl-[protein] + ATP = O-phospho-L-seryl-[protein] + ADP + H(+)</text>
        <dbReference type="Rhea" id="RHEA:17989"/>
        <dbReference type="Rhea" id="RHEA-COMP:9863"/>
        <dbReference type="Rhea" id="RHEA-COMP:11604"/>
        <dbReference type="ChEBI" id="CHEBI:15378"/>
        <dbReference type="ChEBI" id="CHEBI:29999"/>
        <dbReference type="ChEBI" id="CHEBI:30616"/>
        <dbReference type="ChEBI" id="CHEBI:83421"/>
        <dbReference type="ChEBI" id="CHEBI:456216"/>
        <dbReference type="EC" id="2.7.11.1"/>
    </reaction>
</comment>
<evidence type="ECO:0000256" key="16">
    <source>
        <dbReference type="SAM" id="Coils"/>
    </source>
</evidence>
<dbReference type="PANTHER" id="PTHR48012:SF10">
    <property type="entry name" value="FI20177P1"/>
    <property type="match status" value="1"/>
</dbReference>
<keyword evidence="11 15" id="KW-0067">ATP-binding</keyword>
<evidence type="ECO:0000256" key="10">
    <source>
        <dbReference type="ARBA" id="ARBA00022777"/>
    </source>
</evidence>
<evidence type="ECO:0000256" key="8">
    <source>
        <dbReference type="ARBA" id="ARBA00022723"/>
    </source>
</evidence>
<dbReference type="Proteomes" id="UP000298030">
    <property type="component" value="Unassembled WGS sequence"/>
</dbReference>
<dbReference type="InterPro" id="IPR046409">
    <property type="entry name" value="PDC10_dimerisation_sf"/>
</dbReference>
<comment type="cofactor">
    <cofactor evidence="1">
        <name>Mg(2+)</name>
        <dbReference type="ChEBI" id="CHEBI:18420"/>
    </cofactor>
</comment>
<keyword evidence="6" id="KW-0723">Serine/threonine-protein kinase</keyword>
<dbReference type="AlphaFoldDB" id="A0A4Y7TYT6"/>
<evidence type="ECO:0000256" key="5">
    <source>
        <dbReference type="ARBA" id="ARBA00022490"/>
    </source>
</evidence>
<keyword evidence="5" id="KW-0963">Cytoplasm</keyword>
<keyword evidence="12" id="KW-0460">Magnesium</keyword>
<evidence type="ECO:0000256" key="17">
    <source>
        <dbReference type="SAM" id="MobiDB-lite"/>
    </source>
</evidence>
<keyword evidence="16" id="KW-0175">Coiled coil</keyword>
<feature type="compositionally biased region" description="Basic and acidic residues" evidence="17">
    <location>
        <begin position="390"/>
        <end position="400"/>
    </location>
</feature>
<dbReference type="EMBL" id="QPFP01000002">
    <property type="protein sequence ID" value="TEB38732.1"/>
    <property type="molecule type" value="Genomic_DNA"/>
</dbReference>
<comment type="caution">
    <text evidence="19">The sequence shown here is derived from an EMBL/GenBank/DDBJ whole genome shotgun (WGS) entry which is preliminary data.</text>
</comment>
<dbReference type="PROSITE" id="PS00107">
    <property type="entry name" value="PROTEIN_KINASE_ATP"/>
    <property type="match status" value="1"/>
</dbReference>
<evidence type="ECO:0000256" key="7">
    <source>
        <dbReference type="ARBA" id="ARBA00022679"/>
    </source>
</evidence>
<dbReference type="GO" id="GO:0046872">
    <property type="term" value="F:metal ion binding"/>
    <property type="evidence" value="ECO:0007669"/>
    <property type="project" value="UniProtKB-KW"/>
</dbReference>
<dbReference type="Gene3D" id="1.10.510.10">
    <property type="entry name" value="Transferase(Phosphotransferase) domain 1"/>
    <property type="match status" value="1"/>
</dbReference>
<dbReference type="PROSITE" id="PS50011">
    <property type="entry name" value="PROTEIN_KINASE_DOM"/>
    <property type="match status" value="1"/>
</dbReference>
<feature type="region of interest" description="Disordered" evidence="17">
    <location>
        <begin position="383"/>
        <end position="543"/>
    </location>
</feature>
<dbReference type="GO" id="GO:0004674">
    <property type="term" value="F:protein serine/threonine kinase activity"/>
    <property type="evidence" value="ECO:0007669"/>
    <property type="project" value="UniProtKB-KW"/>
</dbReference>
<evidence type="ECO:0000256" key="2">
    <source>
        <dbReference type="ARBA" id="ARBA00004496"/>
    </source>
</evidence>
<dbReference type="InterPro" id="IPR017441">
    <property type="entry name" value="Protein_kinase_ATP_BS"/>
</dbReference>
<dbReference type="InterPro" id="IPR050629">
    <property type="entry name" value="STE20/SPS1-PAK"/>
</dbReference>
<dbReference type="SUPFAM" id="SSF56112">
    <property type="entry name" value="Protein kinase-like (PK-like)"/>
    <property type="match status" value="1"/>
</dbReference>
<dbReference type="PANTHER" id="PTHR48012">
    <property type="entry name" value="STERILE20-LIKE KINASE, ISOFORM B-RELATED"/>
    <property type="match status" value="1"/>
</dbReference>
<reference evidence="19 20" key="1">
    <citation type="journal article" date="2019" name="Nat. Ecol. Evol.">
        <title>Megaphylogeny resolves global patterns of mushroom evolution.</title>
        <authorList>
            <person name="Varga T."/>
            <person name="Krizsan K."/>
            <person name="Foldi C."/>
            <person name="Dima B."/>
            <person name="Sanchez-Garcia M."/>
            <person name="Sanchez-Ramirez S."/>
            <person name="Szollosi G.J."/>
            <person name="Szarkandi J.G."/>
            <person name="Papp V."/>
            <person name="Albert L."/>
            <person name="Andreopoulos W."/>
            <person name="Angelini C."/>
            <person name="Antonin V."/>
            <person name="Barry K.W."/>
            <person name="Bougher N.L."/>
            <person name="Buchanan P."/>
            <person name="Buyck B."/>
            <person name="Bense V."/>
            <person name="Catcheside P."/>
            <person name="Chovatia M."/>
            <person name="Cooper J."/>
            <person name="Damon W."/>
            <person name="Desjardin D."/>
            <person name="Finy P."/>
            <person name="Geml J."/>
            <person name="Haridas S."/>
            <person name="Hughes K."/>
            <person name="Justo A."/>
            <person name="Karasinski D."/>
            <person name="Kautmanova I."/>
            <person name="Kiss B."/>
            <person name="Kocsube S."/>
            <person name="Kotiranta H."/>
            <person name="LaButti K.M."/>
            <person name="Lechner B.E."/>
            <person name="Liimatainen K."/>
            <person name="Lipzen A."/>
            <person name="Lukacs Z."/>
            <person name="Mihaltcheva S."/>
            <person name="Morgado L.N."/>
            <person name="Niskanen T."/>
            <person name="Noordeloos M.E."/>
            <person name="Ohm R.A."/>
            <person name="Ortiz-Santana B."/>
            <person name="Ovrebo C."/>
            <person name="Racz N."/>
            <person name="Riley R."/>
            <person name="Savchenko A."/>
            <person name="Shiryaev A."/>
            <person name="Soop K."/>
            <person name="Spirin V."/>
            <person name="Szebenyi C."/>
            <person name="Tomsovsky M."/>
            <person name="Tulloss R.E."/>
            <person name="Uehling J."/>
            <person name="Grigoriev I.V."/>
            <person name="Vagvolgyi C."/>
            <person name="Papp T."/>
            <person name="Martin F.M."/>
            <person name="Miettinen O."/>
            <person name="Hibbett D.S."/>
            <person name="Nagy L.G."/>
        </authorList>
    </citation>
    <scope>NUCLEOTIDE SEQUENCE [LARGE SCALE GENOMIC DNA]</scope>
    <source>
        <strain evidence="19 20">FP101781</strain>
    </source>
</reference>
<keyword evidence="9 15" id="KW-0547">Nucleotide-binding</keyword>
<comment type="subcellular location">
    <subcellularLocation>
        <location evidence="2">Cytoplasm</location>
    </subcellularLocation>
</comment>
<dbReference type="Gene3D" id="3.30.200.20">
    <property type="entry name" value="Phosphorylase Kinase, domain 1"/>
    <property type="match status" value="1"/>
</dbReference>
<evidence type="ECO:0000256" key="6">
    <source>
        <dbReference type="ARBA" id="ARBA00022527"/>
    </source>
</evidence>
<dbReference type="OrthoDB" id="248923at2759"/>
<dbReference type="Pfam" id="PF20929">
    <property type="entry name" value="PDCD10_N"/>
    <property type="match status" value="1"/>
</dbReference>
<dbReference type="InterPro" id="IPR000719">
    <property type="entry name" value="Prot_kinase_dom"/>
</dbReference>
<organism evidence="19 20">
    <name type="scientific">Coprinellus micaceus</name>
    <name type="common">Glistening ink-cap mushroom</name>
    <name type="synonym">Coprinus micaceus</name>
    <dbReference type="NCBI Taxonomy" id="71717"/>
    <lineage>
        <taxon>Eukaryota</taxon>
        <taxon>Fungi</taxon>
        <taxon>Dikarya</taxon>
        <taxon>Basidiomycota</taxon>
        <taxon>Agaricomycotina</taxon>
        <taxon>Agaricomycetes</taxon>
        <taxon>Agaricomycetidae</taxon>
        <taxon>Agaricales</taxon>
        <taxon>Agaricineae</taxon>
        <taxon>Psathyrellaceae</taxon>
        <taxon>Coprinellus</taxon>
    </lineage>
</organism>
<dbReference type="InterPro" id="IPR048288">
    <property type="entry name" value="PDCD10_N"/>
</dbReference>
<dbReference type="FunFam" id="1.10.510.10:FF:000499">
    <property type="entry name" value="Serine/threonine-protein kinase KIC1"/>
    <property type="match status" value="1"/>
</dbReference>
<gene>
    <name evidence="19" type="ORF">FA13DRAFT_1751349</name>
</gene>
<evidence type="ECO:0000256" key="12">
    <source>
        <dbReference type="ARBA" id="ARBA00022842"/>
    </source>
</evidence>
<evidence type="ECO:0000256" key="3">
    <source>
        <dbReference type="ARBA" id="ARBA00008874"/>
    </source>
</evidence>
<dbReference type="FunFam" id="3.30.200.20:FF:000092">
    <property type="entry name" value="Serine/threonine-protein kinase 24"/>
    <property type="match status" value="1"/>
</dbReference>
<evidence type="ECO:0000256" key="1">
    <source>
        <dbReference type="ARBA" id="ARBA00001946"/>
    </source>
</evidence>
<keyword evidence="20" id="KW-1185">Reference proteome</keyword>
<evidence type="ECO:0000259" key="18">
    <source>
        <dbReference type="PROSITE" id="PS50011"/>
    </source>
</evidence>
<accession>A0A4Y7TYT6</accession>
<evidence type="ECO:0000256" key="9">
    <source>
        <dbReference type="ARBA" id="ARBA00022741"/>
    </source>
</evidence>
<evidence type="ECO:0000256" key="14">
    <source>
        <dbReference type="ARBA" id="ARBA00048679"/>
    </source>
</evidence>
<feature type="domain" description="Protein kinase" evidence="18">
    <location>
        <begin position="122"/>
        <end position="364"/>
    </location>
</feature>
<protein>
    <recommendedName>
        <fullName evidence="4">non-specific serine/threonine protein kinase</fullName>
        <ecNumber evidence="4">2.7.11.1</ecNumber>
    </recommendedName>
</protein>
<sequence length="640" mass="72099">MAMRPYLPNRQQSTPFKGHRALLSTNTVPGCSPLPTLHHPLYPEYVLFVGFKRAQCVLIFHSRTLRLSGQRLAASGHLEPLQRDVETRSYPNSTTTAIIERWQVVQRVEWEDRLRSDPEEFYVKQDRIGKGSFGEVYKGYDKRTQKTVAIKIIDLESAEDEIEDIQQEIQILSQLDSPHVTKYHGSYLKGSHLWIVMEYCSGGSCSDLMKPGVFREEYIAIICRELLRGLEYLHTEGKLHRDIKAANILLSAGGDVKLADFGVSGQLSGTLSAKKNTFQVIKQSGYDHKADIWSLGITAIELAKGEPPYAELHPMKVLFLIPKNPPPTLEGNFSKNFKEFVSLCLQRDPKERPSARDLLKHKFVRMAKKTNYLTELIERHEQWKAQGGGGHDDDDRRIREPEDDANGEPDDLWDFGTVRHAGRTIGRGSVRAAGGPPLTWENDPSPTSGQFSESKARRSPTASTNHSYESTSTARPESRLPQGPPSPSKSQASGRYEPSTVRHMNTVPEHQTPRAVSNSRQPEPHRTQQVHREPSDEYEDYDDTYEDAYPSKMSTVHDKVDDLHLDDDLSDTTMLDSVILPAIASLFPRVATQEARIALSALQRAFTEAERIIPGVTEELVNEIVDSVERVDEASSMIPR</sequence>
<feature type="compositionally biased region" description="Acidic residues" evidence="17">
    <location>
        <begin position="401"/>
        <end position="413"/>
    </location>
</feature>
<dbReference type="CDD" id="cd06609">
    <property type="entry name" value="STKc_MST3_like"/>
    <property type="match status" value="1"/>
</dbReference>
<keyword evidence="10 19" id="KW-0418">Kinase</keyword>
<keyword evidence="8" id="KW-0479">Metal-binding</keyword>
<comment type="catalytic activity">
    <reaction evidence="13">
        <text>L-threonyl-[protein] + ATP = O-phospho-L-threonyl-[protein] + ADP + H(+)</text>
        <dbReference type="Rhea" id="RHEA:46608"/>
        <dbReference type="Rhea" id="RHEA-COMP:11060"/>
        <dbReference type="Rhea" id="RHEA-COMP:11605"/>
        <dbReference type="ChEBI" id="CHEBI:15378"/>
        <dbReference type="ChEBI" id="CHEBI:30013"/>
        <dbReference type="ChEBI" id="CHEBI:30616"/>
        <dbReference type="ChEBI" id="CHEBI:61977"/>
        <dbReference type="ChEBI" id="CHEBI:456216"/>
        <dbReference type="EC" id="2.7.11.1"/>
    </reaction>
</comment>
<keyword evidence="7" id="KW-0808">Transferase</keyword>
<dbReference type="Gene3D" id="1.10.12.70">
    <property type="match status" value="1"/>
</dbReference>
<dbReference type="SMART" id="SM00220">
    <property type="entry name" value="S_TKc"/>
    <property type="match status" value="1"/>
</dbReference>
<feature type="coiled-coil region" evidence="16">
    <location>
        <begin position="148"/>
        <end position="175"/>
    </location>
</feature>
<dbReference type="STRING" id="71717.A0A4Y7TYT6"/>
<dbReference type="EC" id="2.7.11.1" evidence="4"/>
<evidence type="ECO:0000256" key="13">
    <source>
        <dbReference type="ARBA" id="ARBA00047899"/>
    </source>
</evidence>
<proteinExistence type="inferred from homology"/>
<evidence type="ECO:0000313" key="19">
    <source>
        <dbReference type="EMBL" id="TEB38732.1"/>
    </source>
</evidence>
<name>A0A4Y7TYT6_COPMI</name>
<evidence type="ECO:0000256" key="15">
    <source>
        <dbReference type="PROSITE-ProRule" id="PRU10141"/>
    </source>
</evidence>
<evidence type="ECO:0000313" key="20">
    <source>
        <dbReference type="Proteomes" id="UP000298030"/>
    </source>
</evidence>
<dbReference type="InterPro" id="IPR011009">
    <property type="entry name" value="Kinase-like_dom_sf"/>
</dbReference>
<comment type="similarity">
    <text evidence="3">Belongs to the protein kinase superfamily. STE Ser/Thr protein kinase family. STE20 subfamily.</text>
</comment>
<dbReference type="GO" id="GO:0005737">
    <property type="term" value="C:cytoplasm"/>
    <property type="evidence" value="ECO:0007669"/>
    <property type="project" value="UniProtKB-SubCell"/>
</dbReference>
<evidence type="ECO:0000256" key="4">
    <source>
        <dbReference type="ARBA" id="ARBA00012513"/>
    </source>
</evidence>